<proteinExistence type="predicted"/>
<dbReference type="RefSeq" id="WP_008787739.1">
    <property type="nucleotide sequence ID" value="NZ_QUSL01000020.1"/>
</dbReference>
<gene>
    <name evidence="1" type="ORF">DXB93_12260</name>
</gene>
<evidence type="ECO:0000313" key="2">
    <source>
        <dbReference type="Proteomes" id="UP000261032"/>
    </source>
</evidence>
<evidence type="ECO:0008006" key="3">
    <source>
        <dbReference type="Google" id="ProtNLM"/>
    </source>
</evidence>
<reference evidence="1 2" key="1">
    <citation type="submission" date="2018-08" db="EMBL/GenBank/DDBJ databases">
        <title>A genome reference for cultivated species of the human gut microbiota.</title>
        <authorList>
            <person name="Zou Y."/>
            <person name="Xue W."/>
            <person name="Luo G."/>
        </authorList>
    </citation>
    <scope>NUCLEOTIDE SEQUENCE [LARGE SCALE GENOMIC DNA]</scope>
    <source>
        <strain evidence="1 2">OM06-4</strain>
    </source>
</reference>
<dbReference type="Proteomes" id="UP000261032">
    <property type="component" value="Unassembled WGS sequence"/>
</dbReference>
<comment type="caution">
    <text evidence="1">The sequence shown here is derived from an EMBL/GenBank/DDBJ whole genome shotgun (WGS) entry which is preliminary data.</text>
</comment>
<dbReference type="GeneID" id="78228965"/>
<organism evidence="1 2">
    <name type="scientific">Thomasclavelia ramosa</name>
    <dbReference type="NCBI Taxonomy" id="1547"/>
    <lineage>
        <taxon>Bacteria</taxon>
        <taxon>Bacillati</taxon>
        <taxon>Bacillota</taxon>
        <taxon>Erysipelotrichia</taxon>
        <taxon>Erysipelotrichales</taxon>
        <taxon>Coprobacillaceae</taxon>
        <taxon>Thomasclavelia</taxon>
    </lineage>
</organism>
<dbReference type="AlphaFoldDB" id="A0A3E3EBD3"/>
<dbReference type="EMBL" id="QUSL01000020">
    <property type="protein sequence ID" value="RGD83799.1"/>
    <property type="molecule type" value="Genomic_DNA"/>
</dbReference>
<protein>
    <recommendedName>
        <fullName evidence="3">LtrC-like protein</fullName>
    </recommendedName>
</protein>
<accession>A0A3E3EBD3</accession>
<evidence type="ECO:0000313" key="1">
    <source>
        <dbReference type="EMBL" id="RGD83799.1"/>
    </source>
</evidence>
<sequence>MSNFNDMFTGISSPEETRQKSIEAFVAESKANRELCYTMADEMALNVSDNPKVFQSYLDVQSRFPNYSVNNALLILKQMPQATQLGDLNYWKNQKNYIRKNELDNNVLILEPGDEYRREDGSVGTYINAKKVYDISQSKNSRHRETPLNDINSLIRAIANSSPVAFKSIAPEQMPQGYAVLYDKNSDRIYLRNGLDDGVKVFQLTTMEIAHAMMAKDNPDYDRNESHLTAYAASYMLCKQYGINTDDFTFEVSPESETNEPQDIKKELTKIKSIANDISNRMEPTLVKNRATKEKSYER</sequence>
<name>A0A3E3EBD3_9FIRM</name>